<accession>A0ABW9NZ00</accession>
<dbReference type="EMBL" id="VDEQ01000268">
    <property type="protein sequence ID" value="MQS38543.1"/>
    <property type="molecule type" value="Genomic_DNA"/>
</dbReference>
<reference evidence="3 4" key="1">
    <citation type="submission" date="2019-06" db="EMBL/GenBank/DDBJ databases">
        <title>Comparative genomics and metabolomics analyses of clavulanic acid producing Streptomyces species provides insight into specialized metabolism and evolution of beta-lactam biosynthetic gene clusters.</title>
        <authorList>
            <person name="Moore M.A."/>
            <person name="Cruz-Morales P."/>
            <person name="Barona Gomez F."/>
            <person name="Kapil T."/>
        </authorList>
    </citation>
    <scope>NUCLEOTIDE SEQUENCE [LARGE SCALE GENOMIC DNA]</scope>
    <source>
        <strain evidence="3 4">T-272</strain>
    </source>
</reference>
<keyword evidence="2" id="KW-0732">Signal</keyword>
<feature type="region of interest" description="Disordered" evidence="1">
    <location>
        <begin position="28"/>
        <end position="48"/>
    </location>
</feature>
<feature type="chain" id="PRO_5046010248" description="Sensor domain-containing protein" evidence="2">
    <location>
        <begin position="27"/>
        <end position="255"/>
    </location>
</feature>
<sequence>MPRTAVRRTAVAASMLSLALTLGACATDESGAKSESKGESKGETAGAKALSAAELGKLALTEKDAPGHRFTEVSAADVKEASAVELKKAECEPLIEAMTFRPGGKASAATTQTLIPMANAPKPDKDASPEEQAKAAMSMFSGTTTSITLASFEGEGAAEGFAALEKSVEDCSGGFSIDAEGQNTEFTKVEKFDHTAGDESFGVTLVLSAGPKETLTVNLVTVRKGGVLASFNALSLQGKTEKPKALVDAQLKKLG</sequence>
<dbReference type="Proteomes" id="UP000460558">
    <property type="component" value="Unassembled WGS sequence"/>
</dbReference>
<evidence type="ECO:0000313" key="3">
    <source>
        <dbReference type="EMBL" id="MQS38543.1"/>
    </source>
</evidence>
<keyword evidence="4" id="KW-1185">Reference proteome</keyword>
<proteinExistence type="predicted"/>
<evidence type="ECO:0008006" key="5">
    <source>
        <dbReference type="Google" id="ProtNLM"/>
    </source>
</evidence>
<dbReference type="RefSeq" id="WP_153485829.1">
    <property type="nucleotide sequence ID" value="NZ_VDEQ01000268.1"/>
</dbReference>
<name>A0ABW9NZ00_9ACTN</name>
<evidence type="ECO:0000256" key="1">
    <source>
        <dbReference type="SAM" id="MobiDB-lite"/>
    </source>
</evidence>
<dbReference type="PROSITE" id="PS51257">
    <property type="entry name" value="PROKAR_LIPOPROTEIN"/>
    <property type="match status" value="1"/>
</dbReference>
<feature type="signal peptide" evidence="2">
    <location>
        <begin position="1"/>
        <end position="26"/>
    </location>
</feature>
<comment type="caution">
    <text evidence="3">The sequence shown here is derived from an EMBL/GenBank/DDBJ whole genome shotgun (WGS) entry which is preliminary data.</text>
</comment>
<evidence type="ECO:0000313" key="4">
    <source>
        <dbReference type="Proteomes" id="UP000460558"/>
    </source>
</evidence>
<protein>
    <recommendedName>
        <fullName evidence="5">Sensor domain-containing protein</fullName>
    </recommendedName>
</protein>
<feature type="compositionally biased region" description="Basic and acidic residues" evidence="1">
    <location>
        <begin position="30"/>
        <end position="42"/>
    </location>
</feature>
<organism evidence="3 4">
    <name type="scientific">Streptomyces katsurahamanus</name>
    <dbReference type="NCBI Taxonomy" id="2577098"/>
    <lineage>
        <taxon>Bacteria</taxon>
        <taxon>Bacillati</taxon>
        <taxon>Actinomycetota</taxon>
        <taxon>Actinomycetes</taxon>
        <taxon>Kitasatosporales</taxon>
        <taxon>Streptomycetaceae</taxon>
        <taxon>Streptomyces</taxon>
    </lineage>
</organism>
<gene>
    <name evidence="3" type="ORF">FFZ77_23990</name>
</gene>
<evidence type="ECO:0000256" key="2">
    <source>
        <dbReference type="SAM" id="SignalP"/>
    </source>
</evidence>